<keyword evidence="2" id="KW-0067">ATP-binding</keyword>
<evidence type="ECO:0000259" key="3">
    <source>
        <dbReference type="PROSITE" id="PS50045"/>
    </source>
</evidence>
<reference evidence="4 5" key="1">
    <citation type="submission" date="2015-08" db="EMBL/GenBank/DDBJ databases">
        <authorList>
            <person name="Babu N.S."/>
            <person name="Beckwith C.J."/>
            <person name="Beseler K.G."/>
            <person name="Brison A."/>
            <person name="Carone J.V."/>
            <person name="Caskin T.P."/>
            <person name="Diamond M."/>
            <person name="Durham M.E."/>
            <person name="Foxe J.M."/>
            <person name="Go M."/>
            <person name="Henderson B.A."/>
            <person name="Jones I.B."/>
            <person name="McGettigan J.A."/>
            <person name="Micheletti S.J."/>
            <person name="Nasrallah M.E."/>
            <person name="Ortiz D."/>
            <person name="Piller C.R."/>
            <person name="Privatt S.R."/>
            <person name="Schneider S.L."/>
            <person name="Sharp S."/>
            <person name="Smith T.C."/>
            <person name="Stanton J.D."/>
            <person name="Ullery H.E."/>
            <person name="Wilson R.J."/>
            <person name="Serrano M.G."/>
            <person name="Buck G."/>
            <person name="Lee V."/>
            <person name="Wang Y."/>
            <person name="Carvalho R."/>
            <person name="Voegtly L."/>
            <person name="Shi R."/>
            <person name="Duckworth R."/>
            <person name="Johnson A."/>
            <person name="Loviza R."/>
            <person name="Walstead R."/>
            <person name="Shah Z."/>
            <person name="Kiflezghi M."/>
            <person name="Wade K."/>
            <person name="Ball S.L."/>
            <person name="Bradley K.W."/>
            <person name="Asai D.J."/>
            <person name="Bowman C.A."/>
            <person name="Russell D.A."/>
            <person name="Pope W.H."/>
            <person name="Jacobs-Sera D."/>
            <person name="Hendrix R.W."/>
            <person name="Hatfull G.F."/>
        </authorList>
    </citation>
    <scope>NUCLEOTIDE SEQUENCE [LARGE SCALE GENOMIC DNA]</scope>
    <source>
        <strain evidence="4 5">DSM 27648</strain>
    </source>
</reference>
<dbReference type="Gene3D" id="3.40.50.300">
    <property type="entry name" value="P-loop containing nucleotide triphosphate hydrolases"/>
    <property type="match status" value="1"/>
</dbReference>
<name>A0A0K1PMU7_9BACT</name>
<feature type="domain" description="Sigma-54 factor interaction" evidence="3">
    <location>
        <begin position="218"/>
        <end position="439"/>
    </location>
</feature>
<dbReference type="AlphaFoldDB" id="A0A0K1PMU7"/>
<evidence type="ECO:0000256" key="2">
    <source>
        <dbReference type="ARBA" id="ARBA00022840"/>
    </source>
</evidence>
<dbReference type="PANTHER" id="PTHR32071">
    <property type="entry name" value="TRANSCRIPTIONAL REGULATORY PROTEIN"/>
    <property type="match status" value="1"/>
</dbReference>
<dbReference type="GO" id="GO:0005524">
    <property type="term" value="F:ATP binding"/>
    <property type="evidence" value="ECO:0007669"/>
    <property type="project" value="UniProtKB-KW"/>
</dbReference>
<dbReference type="OrthoDB" id="9814761at2"/>
<dbReference type="Gene3D" id="3.30.450.40">
    <property type="match status" value="1"/>
</dbReference>
<evidence type="ECO:0000256" key="1">
    <source>
        <dbReference type="ARBA" id="ARBA00022741"/>
    </source>
</evidence>
<dbReference type="Pfam" id="PF00158">
    <property type="entry name" value="Sigma54_activat"/>
    <property type="match status" value="1"/>
</dbReference>
<protein>
    <submittedName>
        <fullName evidence="4">Transcriptional activator of acetoin/glycerol metabolism</fullName>
    </submittedName>
</protein>
<keyword evidence="1" id="KW-0547">Nucleotide-binding</keyword>
<dbReference type="PROSITE" id="PS50045">
    <property type="entry name" value="SIGMA54_INTERACT_4"/>
    <property type="match status" value="1"/>
</dbReference>
<dbReference type="FunFam" id="3.40.50.300:FF:000006">
    <property type="entry name" value="DNA-binding transcriptional regulator NtrC"/>
    <property type="match status" value="1"/>
</dbReference>
<dbReference type="RefSeq" id="WP_146646034.1">
    <property type="nucleotide sequence ID" value="NZ_CP012333.1"/>
</dbReference>
<gene>
    <name evidence="4" type="ORF">AKJ09_01103</name>
</gene>
<dbReference type="InterPro" id="IPR029016">
    <property type="entry name" value="GAF-like_dom_sf"/>
</dbReference>
<dbReference type="KEGG" id="llu:AKJ09_01103"/>
<organism evidence="4 5">
    <name type="scientific">Labilithrix luteola</name>
    <dbReference type="NCBI Taxonomy" id="1391654"/>
    <lineage>
        <taxon>Bacteria</taxon>
        <taxon>Pseudomonadati</taxon>
        <taxon>Myxococcota</taxon>
        <taxon>Polyangia</taxon>
        <taxon>Polyangiales</taxon>
        <taxon>Labilitrichaceae</taxon>
        <taxon>Labilithrix</taxon>
    </lineage>
</organism>
<proteinExistence type="predicted"/>
<evidence type="ECO:0000313" key="4">
    <source>
        <dbReference type="EMBL" id="AKU94439.1"/>
    </source>
</evidence>
<dbReference type="Proteomes" id="UP000064967">
    <property type="component" value="Chromosome"/>
</dbReference>
<dbReference type="SUPFAM" id="SSF52540">
    <property type="entry name" value="P-loop containing nucleoside triphosphate hydrolases"/>
    <property type="match status" value="1"/>
</dbReference>
<evidence type="ECO:0000313" key="5">
    <source>
        <dbReference type="Proteomes" id="UP000064967"/>
    </source>
</evidence>
<dbReference type="GO" id="GO:0006355">
    <property type="term" value="P:regulation of DNA-templated transcription"/>
    <property type="evidence" value="ECO:0007669"/>
    <property type="project" value="InterPro"/>
</dbReference>
<dbReference type="InterPro" id="IPR003593">
    <property type="entry name" value="AAA+_ATPase"/>
</dbReference>
<dbReference type="InterPro" id="IPR027417">
    <property type="entry name" value="P-loop_NTPase"/>
</dbReference>
<dbReference type="STRING" id="1391654.AKJ09_01103"/>
<dbReference type="CDD" id="cd00009">
    <property type="entry name" value="AAA"/>
    <property type="match status" value="1"/>
</dbReference>
<dbReference type="PANTHER" id="PTHR32071:SF99">
    <property type="entry name" value="TRANSCRIPTIONAL REGULATORY PROTEIN"/>
    <property type="match status" value="1"/>
</dbReference>
<dbReference type="EMBL" id="CP012333">
    <property type="protein sequence ID" value="AKU94439.1"/>
    <property type="molecule type" value="Genomic_DNA"/>
</dbReference>
<accession>A0A0K1PMU7</accession>
<dbReference type="SMART" id="SM00382">
    <property type="entry name" value="AAA"/>
    <property type="match status" value="1"/>
</dbReference>
<keyword evidence="5" id="KW-1185">Reference proteome</keyword>
<dbReference type="InterPro" id="IPR002078">
    <property type="entry name" value="Sigma_54_int"/>
</dbReference>
<sequence>MLTLLEPDIDVWQRFRSGELDERDDDGHPVLTRWRRTPVGDPDIVTTDELAQRRTRAAGVLARSALLEDVGAELRRRGCALLLADEGGVIVASIGTEVLPEHVARAVSEGTRWSEGARGTNAIGVALTEQTAVAVMGRAHYDVGGHGLACYAAPLRGENGRIIGVLDATVSIERADPLLGVTVQALAALLESELAKLGAARSHRAREMGLPEEPFARILGSDPVLVDACQRAAQFAASPLPVLLLAETGTGKELMARAIHRSSDRARGPFVVVNCGAMPESLLASELFGYAPGAFTGARESGHGGRIGAAQSGTLFLDEIAEMSPALQAMLLRVLEDGSYSRVGEPRERRSDFRLVSATCRDLPKLVREGTFRKDLFYRIQGVTLGLPAVRARSDVKELAASLFVDLASELGLRKGSATLHTSALEEIGRRPWPATFAS</sequence>